<dbReference type="AlphaFoldDB" id="A0AAE0ILS5"/>
<keyword evidence="2" id="KW-1185">Reference proteome</keyword>
<dbReference type="Proteomes" id="UP001286456">
    <property type="component" value="Unassembled WGS sequence"/>
</dbReference>
<accession>A0AAE0ILS5</accession>
<organism evidence="1 2">
    <name type="scientific">Cercophora scortea</name>
    <dbReference type="NCBI Taxonomy" id="314031"/>
    <lineage>
        <taxon>Eukaryota</taxon>
        <taxon>Fungi</taxon>
        <taxon>Dikarya</taxon>
        <taxon>Ascomycota</taxon>
        <taxon>Pezizomycotina</taxon>
        <taxon>Sordariomycetes</taxon>
        <taxon>Sordariomycetidae</taxon>
        <taxon>Sordariales</taxon>
        <taxon>Lasiosphaeriaceae</taxon>
        <taxon>Cercophora</taxon>
    </lineage>
</organism>
<reference evidence="1" key="2">
    <citation type="submission" date="2023-06" db="EMBL/GenBank/DDBJ databases">
        <authorList>
            <consortium name="Lawrence Berkeley National Laboratory"/>
            <person name="Haridas S."/>
            <person name="Hensen N."/>
            <person name="Bonometti L."/>
            <person name="Westerberg I."/>
            <person name="Brannstrom I.O."/>
            <person name="Guillou S."/>
            <person name="Cros-Aarteil S."/>
            <person name="Calhoun S."/>
            <person name="Kuo A."/>
            <person name="Mondo S."/>
            <person name="Pangilinan J."/>
            <person name="Riley R."/>
            <person name="Labutti K."/>
            <person name="Andreopoulos B."/>
            <person name="Lipzen A."/>
            <person name="Chen C."/>
            <person name="Yanf M."/>
            <person name="Daum C."/>
            <person name="Ng V."/>
            <person name="Clum A."/>
            <person name="Steindorff A."/>
            <person name="Ohm R."/>
            <person name="Martin F."/>
            <person name="Silar P."/>
            <person name="Natvig D."/>
            <person name="Lalanne C."/>
            <person name="Gautier V."/>
            <person name="Ament-Velasquez S.L."/>
            <person name="Kruys A."/>
            <person name="Hutchinson M.I."/>
            <person name="Powell A.J."/>
            <person name="Barry K."/>
            <person name="Miller A.N."/>
            <person name="Grigoriev I.V."/>
            <person name="Debuchy R."/>
            <person name="Gladieux P."/>
            <person name="Thoren M.H."/>
            <person name="Johannesson H."/>
        </authorList>
    </citation>
    <scope>NUCLEOTIDE SEQUENCE</scope>
    <source>
        <strain evidence="1">SMH4131-1</strain>
    </source>
</reference>
<reference evidence="1" key="1">
    <citation type="journal article" date="2023" name="Mol. Phylogenet. Evol.">
        <title>Genome-scale phylogeny and comparative genomics of the fungal order Sordariales.</title>
        <authorList>
            <person name="Hensen N."/>
            <person name="Bonometti L."/>
            <person name="Westerberg I."/>
            <person name="Brannstrom I.O."/>
            <person name="Guillou S."/>
            <person name="Cros-Aarteil S."/>
            <person name="Calhoun S."/>
            <person name="Haridas S."/>
            <person name="Kuo A."/>
            <person name="Mondo S."/>
            <person name="Pangilinan J."/>
            <person name="Riley R."/>
            <person name="LaButti K."/>
            <person name="Andreopoulos B."/>
            <person name="Lipzen A."/>
            <person name="Chen C."/>
            <person name="Yan M."/>
            <person name="Daum C."/>
            <person name="Ng V."/>
            <person name="Clum A."/>
            <person name="Steindorff A."/>
            <person name="Ohm R.A."/>
            <person name="Martin F."/>
            <person name="Silar P."/>
            <person name="Natvig D.O."/>
            <person name="Lalanne C."/>
            <person name="Gautier V."/>
            <person name="Ament-Velasquez S.L."/>
            <person name="Kruys A."/>
            <person name="Hutchinson M.I."/>
            <person name="Powell A.J."/>
            <person name="Barry K."/>
            <person name="Miller A.N."/>
            <person name="Grigoriev I.V."/>
            <person name="Debuchy R."/>
            <person name="Gladieux P."/>
            <person name="Hiltunen Thoren M."/>
            <person name="Johannesson H."/>
        </authorList>
    </citation>
    <scope>NUCLEOTIDE SEQUENCE</scope>
    <source>
        <strain evidence="1">SMH4131-1</strain>
    </source>
</reference>
<evidence type="ECO:0000313" key="1">
    <source>
        <dbReference type="EMBL" id="KAK3327400.1"/>
    </source>
</evidence>
<dbReference type="EMBL" id="JAUEPO010000003">
    <property type="protein sequence ID" value="KAK3327400.1"/>
    <property type="molecule type" value="Genomic_DNA"/>
</dbReference>
<gene>
    <name evidence="1" type="ORF">B0T19DRAFT_421634</name>
</gene>
<protein>
    <submittedName>
        <fullName evidence="1">Uncharacterized protein</fullName>
    </submittedName>
</protein>
<evidence type="ECO:0000313" key="2">
    <source>
        <dbReference type="Proteomes" id="UP001286456"/>
    </source>
</evidence>
<proteinExistence type="predicted"/>
<comment type="caution">
    <text evidence="1">The sequence shown here is derived from an EMBL/GenBank/DDBJ whole genome shotgun (WGS) entry which is preliminary data.</text>
</comment>
<name>A0AAE0ILS5_9PEZI</name>
<sequence length="86" mass="9293">MGVYAHVYLALTDFPVSTAAPGHTSFTTTQTETNTPCGMGGNKTIYSASAQPASRDPLTAVIHNKKVKEKADLTLEKHRCPSIPYR</sequence>